<dbReference type="InterPro" id="IPR034015">
    <property type="entry name" value="M1_LTA4H"/>
</dbReference>
<proteinExistence type="predicted"/>
<gene>
    <name evidence="3" type="ORF">H0921_14250</name>
</gene>
<feature type="domain" description="Peptidase M1 membrane alanine aminopeptidase" evidence="2">
    <location>
        <begin position="330"/>
        <end position="547"/>
    </location>
</feature>
<accession>A0A7V9ACR4</accession>
<sequence length="1043" mass="119542">MRWLTPDTGSSRNVCGKRWGWLAIFLGSFAAWLSPAFYPCLLAPKQALSAEEKAPASASPPLPAHLPRYRFDLVLDTHKHTAQLTLHVTWSNTTPFPLDHLAFNFYPHYRVPQGDYIHLAKTLEMLRLQPSLGIDRCGRFGVVQSVRLLQQGKDVYDQPLSFRFDADNVTALRVFLPRPLAPGESVTVVLHCSYYLPNKQGRLGHWKGVAYLTNALPLLAYCDSDGWKPMPFVPWHQPWFNEAGIFHATITLPEEEVLAVPASVLRDERLGDGRRRVHLHPFVGRDFAILCSRRFREFTATTALPSGRTVQLRCYAFPEHEFYALEILRIAAEALPIFSRWFGDYPYDQFTIVESYFGWNGNECAGLIMIDERVFAMPHLARGYVEYLVSHETCHQWWYNLIGTNGYAEPFMDEGAAVHFTHRLLDHKHGRNNPMLEWPRGFRWLPNIHRENYRYSGLYYAIRNGEMHPAAQNLPAYENLFGLFTGAYDRGSKVFSMIEARLGEPAFHDFIRHLALKYRWRILQVRDLRRELEQYTGRDWGEFFQRWVYGTELTDWQIEGVEHPAAIPRIFRPRTSAHPPVRIIVRQNREITEPTLLAVLFADGSQHRIPVGFTTEPIQLPECQATVHYLGDKRWQVEILAPSAPVQAVLDPDRVLLDAEPANNVWKSQPHIRLTPLYTILDETNFTMNYDRLNIIIGPWVWGPSYNDPWYTRTTMVGLRAGLNRPEHYQAGTYLAYRSDFQDVVLGADAAVLGNHWQIGGNWEWRIAGPWGRLRDQVVAPWDRLAGAGGPHRGVLYVRHVLLPTSSLYLPPMMYQEVFTTYQDNFLPYSRSSDGIRWNHMILGGYHYRWNMYTPYWDPEGGIWVDLLAGGGSADVQGWRGTTQGRLELAAVRSLGRDDWGPLGHTRFATRLVLLGAFPDEGRFFALGGGTLFRGFDLAERQGSAAWVANVELRLPLVREVEWDILDHIFGGRNLWLATFYDVGAIYVDGRRIGNVAHALGVGLRLDLAVFSFIERALLRLDVAKTLNAATPWQIWFGIQHAF</sequence>
<protein>
    <recommendedName>
        <fullName evidence="2">Peptidase M1 membrane alanine aminopeptidase domain-containing protein</fullName>
    </recommendedName>
</protein>
<keyword evidence="1" id="KW-1133">Transmembrane helix</keyword>
<dbReference type="SUPFAM" id="SSF55486">
    <property type="entry name" value="Metalloproteases ('zincins'), catalytic domain"/>
    <property type="match status" value="1"/>
</dbReference>
<dbReference type="Pfam" id="PF01433">
    <property type="entry name" value="Peptidase_M1"/>
    <property type="match status" value="1"/>
</dbReference>
<dbReference type="AlphaFoldDB" id="A0A7V9ACR4"/>
<dbReference type="InterPro" id="IPR014782">
    <property type="entry name" value="Peptidase_M1_dom"/>
</dbReference>
<dbReference type="EMBL" id="JACEFB010000013">
    <property type="protein sequence ID" value="MBA2227319.1"/>
    <property type="molecule type" value="Genomic_DNA"/>
</dbReference>
<dbReference type="InterPro" id="IPR027268">
    <property type="entry name" value="Peptidase_M4/M1_CTD_sf"/>
</dbReference>
<dbReference type="PANTHER" id="PTHR45726">
    <property type="entry name" value="LEUKOTRIENE A-4 HYDROLASE"/>
    <property type="match status" value="1"/>
</dbReference>
<dbReference type="Gene3D" id="2.40.160.50">
    <property type="entry name" value="membrane protein fhac: a member of the omp85/tpsb transporter family"/>
    <property type="match status" value="1"/>
</dbReference>
<dbReference type="Proteomes" id="UP000542342">
    <property type="component" value="Unassembled WGS sequence"/>
</dbReference>
<keyword evidence="4" id="KW-1185">Reference proteome</keyword>
<name>A0A7V9ACR4_9BACT</name>
<reference evidence="3 4" key="1">
    <citation type="submission" date="2020-07" db="EMBL/GenBank/DDBJ databases">
        <title>Thermogemmata thermophila gen. nov., sp. nov., a novel moderate thermophilic planctomycete from a Kamchatka hot spring.</title>
        <authorList>
            <person name="Elcheninov A.G."/>
            <person name="Podosokorskaya O.A."/>
            <person name="Kovaleva O.L."/>
            <person name="Novikov A."/>
            <person name="Bonch-Osmolovskaya E.A."/>
            <person name="Toshchakov S.V."/>
            <person name="Kublanov I.V."/>
        </authorList>
    </citation>
    <scope>NUCLEOTIDE SEQUENCE [LARGE SCALE GENOMIC DNA]</scope>
    <source>
        <strain evidence="3 4">2918</strain>
    </source>
</reference>
<comment type="caution">
    <text evidence="3">The sequence shown here is derived from an EMBL/GenBank/DDBJ whole genome shotgun (WGS) entry which is preliminary data.</text>
</comment>
<evidence type="ECO:0000313" key="3">
    <source>
        <dbReference type="EMBL" id="MBA2227319.1"/>
    </source>
</evidence>
<evidence type="ECO:0000256" key="1">
    <source>
        <dbReference type="SAM" id="Phobius"/>
    </source>
</evidence>
<dbReference type="Gene3D" id="1.10.390.10">
    <property type="entry name" value="Neutral Protease Domain 2"/>
    <property type="match status" value="1"/>
</dbReference>
<keyword evidence="1" id="KW-0472">Membrane</keyword>
<evidence type="ECO:0000259" key="2">
    <source>
        <dbReference type="Pfam" id="PF01433"/>
    </source>
</evidence>
<dbReference type="GO" id="GO:0008270">
    <property type="term" value="F:zinc ion binding"/>
    <property type="evidence" value="ECO:0007669"/>
    <property type="project" value="InterPro"/>
</dbReference>
<dbReference type="PANTHER" id="PTHR45726:SF3">
    <property type="entry name" value="LEUKOTRIENE A-4 HYDROLASE"/>
    <property type="match status" value="1"/>
</dbReference>
<dbReference type="CDD" id="cd09604">
    <property type="entry name" value="M1_APN_like"/>
    <property type="match status" value="1"/>
</dbReference>
<dbReference type="RefSeq" id="WP_194539186.1">
    <property type="nucleotide sequence ID" value="NZ_JACEFB010000013.1"/>
</dbReference>
<dbReference type="GO" id="GO:0008237">
    <property type="term" value="F:metallopeptidase activity"/>
    <property type="evidence" value="ECO:0007669"/>
    <property type="project" value="InterPro"/>
</dbReference>
<keyword evidence="1" id="KW-0812">Transmembrane</keyword>
<evidence type="ECO:0000313" key="4">
    <source>
        <dbReference type="Proteomes" id="UP000542342"/>
    </source>
</evidence>
<feature type="transmembrane region" description="Helical" evidence="1">
    <location>
        <begin position="20"/>
        <end position="38"/>
    </location>
</feature>
<organism evidence="3 4">
    <name type="scientific">Thermogemmata fonticola</name>
    <dbReference type="NCBI Taxonomy" id="2755323"/>
    <lineage>
        <taxon>Bacteria</taxon>
        <taxon>Pseudomonadati</taxon>
        <taxon>Planctomycetota</taxon>
        <taxon>Planctomycetia</taxon>
        <taxon>Gemmatales</taxon>
        <taxon>Gemmataceae</taxon>
        <taxon>Thermogemmata</taxon>
    </lineage>
</organism>